<dbReference type="InterPro" id="IPR001841">
    <property type="entry name" value="Znf_RING"/>
</dbReference>
<evidence type="ECO:0000256" key="10">
    <source>
        <dbReference type="PROSITE-ProRule" id="PRU00175"/>
    </source>
</evidence>
<evidence type="ECO:0000256" key="2">
    <source>
        <dbReference type="ARBA" id="ARBA00004906"/>
    </source>
</evidence>
<sequence>MTPLPNAVISDLQNRDISDGDYDLLLQLDRQVTDEDGIPANIIHNLPTQVLQESHRLIIDGSNCGVCLQGFQTHQCIKTLPCQHPFHITCIDTWLTNHSQCPVDGSYIGSVSTAGSVATLQPNGHTVARSGTVHHCVK</sequence>
<dbReference type="GO" id="GO:0016020">
    <property type="term" value="C:membrane"/>
    <property type="evidence" value="ECO:0007669"/>
    <property type="project" value="UniProtKB-SubCell"/>
</dbReference>
<dbReference type="EC" id="2.3.2.27" evidence="12"/>
<evidence type="ECO:0000256" key="1">
    <source>
        <dbReference type="ARBA" id="ARBA00004167"/>
    </source>
</evidence>
<keyword evidence="7" id="KW-0862">Zinc</keyword>
<gene>
    <name evidence="12" type="primary">ZSWIM2_3</name>
    <name evidence="12" type="ORF">OS493_033818</name>
</gene>
<keyword evidence="9" id="KW-0472">Membrane</keyword>
<evidence type="ECO:0000256" key="7">
    <source>
        <dbReference type="ARBA" id="ARBA00022833"/>
    </source>
</evidence>
<keyword evidence="4" id="KW-0812">Transmembrane</keyword>
<dbReference type="SMART" id="SM00184">
    <property type="entry name" value="RING"/>
    <property type="match status" value="1"/>
</dbReference>
<name>A0A9W9YY62_9CNID</name>
<dbReference type="PROSITE" id="PS50089">
    <property type="entry name" value="ZF_RING_2"/>
    <property type="match status" value="1"/>
</dbReference>
<evidence type="ECO:0000256" key="8">
    <source>
        <dbReference type="ARBA" id="ARBA00022989"/>
    </source>
</evidence>
<accession>A0A9W9YY62</accession>
<comment type="subcellular location">
    <subcellularLocation>
        <location evidence="1">Membrane</location>
        <topology evidence="1">Single-pass membrane protein</topology>
    </subcellularLocation>
</comment>
<dbReference type="Gene3D" id="3.30.40.10">
    <property type="entry name" value="Zinc/RING finger domain, C3HC4 (zinc finger)"/>
    <property type="match status" value="1"/>
</dbReference>
<comment type="caution">
    <text evidence="12">The sequence shown here is derived from an EMBL/GenBank/DDBJ whole genome shotgun (WGS) entry which is preliminary data.</text>
</comment>
<dbReference type="AlphaFoldDB" id="A0A9W9YY62"/>
<dbReference type="EMBL" id="MU826871">
    <property type="protein sequence ID" value="KAJ7370193.1"/>
    <property type="molecule type" value="Genomic_DNA"/>
</dbReference>
<keyword evidence="3 12" id="KW-0808">Transferase</keyword>
<dbReference type="PANTHER" id="PTHR46913:SF1">
    <property type="entry name" value="RING-H2 FINGER PROTEIN ATL16"/>
    <property type="match status" value="1"/>
</dbReference>
<proteinExistence type="predicted"/>
<keyword evidence="5" id="KW-0479">Metal-binding</keyword>
<dbReference type="PANTHER" id="PTHR46913">
    <property type="entry name" value="RING-H2 FINGER PROTEIN ATL16"/>
    <property type="match status" value="1"/>
</dbReference>
<keyword evidence="8" id="KW-1133">Transmembrane helix</keyword>
<dbReference type="Pfam" id="PF13639">
    <property type="entry name" value="zf-RING_2"/>
    <property type="match status" value="1"/>
</dbReference>
<dbReference type="GO" id="GO:0008270">
    <property type="term" value="F:zinc ion binding"/>
    <property type="evidence" value="ECO:0007669"/>
    <property type="project" value="UniProtKB-KW"/>
</dbReference>
<protein>
    <submittedName>
        <fullName evidence="12">E3 ubiquitin-protein ligase Zswim2</fullName>
        <ecNumber evidence="12">2.3.2.27</ecNumber>
    </submittedName>
</protein>
<feature type="domain" description="RING-type" evidence="11">
    <location>
        <begin position="64"/>
        <end position="104"/>
    </location>
</feature>
<evidence type="ECO:0000259" key="11">
    <source>
        <dbReference type="PROSITE" id="PS50089"/>
    </source>
</evidence>
<evidence type="ECO:0000313" key="12">
    <source>
        <dbReference type="EMBL" id="KAJ7370193.1"/>
    </source>
</evidence>
<keyword evidence="6 10" id="KW-0863">Zinc-finger</keyword>
<dbReference type="OrthoDB" id="5951475at2759"/>
<dbReference type="Proteomes" id="UP001163046">
    <property type="component" value="Unassembled WGS sequence"/>
</dbReference>
<keyword evidence="12" id="KW-0012">Acyltransferase</keyword>
<organism evidence="12 13">
    <name type="scientific">Desmophyllum pertusum</name>
    <dbReference type="NCBI Taxonomy" id="174260"/>
    <lineage>
        <taxon>Eukaryota</taxon>
        <taxon>Metazoa</taxon>
        <taxon>Cnidaria</taxon>
        <taxon>Anthozoa</taxon>
        <taxon>Hexacorallia</taxon>
        <taxon>Scleractinia</taxon>
        <taxon>Caryophylliina</taxon>
        <taxon>Caryophylliidae</taxon>
        <taxon>Desmophyllum</taxon>
    </lineage>
</organism>
<dbReference type="GO" id="GO:0016567">
    <property type="term" value="P:protein ubiquitination"/>
    <property type="evidence" value="ECO:0007669"/>
    <property type="project" value="InterPro"/>
</dbReference>
<evidence type="ECO:0000256" key="9">
    <source>
        <dbReference type="ARBA" id="ARBA00023136"/>
    </source>
</evidence>
<comment type="pathway">
    <text evidence="2">Protein modification; protein ubiquitination.</text>
</comment>
<dbReference type="GO" id="GO:0061630">
    <property type="term" value="F:ubiquitin protein ligase activity"/>
    <property type="evidence" value="ECO:0007669"/>
    <property type="project" value="UniProtKB-EC"/>
</dbReference>
<reference evidence="12" key="1">
    <citation type="submission" date="2023-01" db="EMBL/GenBank/DDBJ databases">
        <title>Genome assembly of the deep-sea coral Lophelia pertusa.</title>
        <authorList>
            <person name="Herrera S."/>
            <person name="Cordes E."/>
        </authorList>
    </citation>
    <scope>NUCLEOTIDE SEQUENCE</scope>
    <source>
        <strain evidence="12">USNM1676648</strain>
        <tissue evidence="12">Polyp</tissue>
    </source>
</reference>
<dbReference type="SUPFAM" id="SSF57850">
    <property type="entry name" value="RING/U-box"/>
    <property type="match status" value="1"/>
</dbReference>
<dbReference type="InterPro" id="IPR013083">
    <property type="entry name" value="Znf_RING/FYVE/PHD"/>
</dbReference>
<dbReference type="InterPro" id="IPR044600">
    <property type="entry name" value="ATL1/ATL16-like"/>
</dbReference>
<evidence type="ECO:0000256" key="3">
    <source>
        <dbReference type="ARBA" id="ARBA00022679"/>
    </source>
</evidence>
<keyword evidence="13" id="KW-1185">Reference proteome</keyword>
<evidence type="ECO:0000256" key="5">
    <source>
        <dbReference type="ARBA" id="ARBA00022723"/>
    </source>
</evidence>
<evidence type="ECO:0000256" key="4">
    <source>
        <dbReference type="ARBA" id="ARBA00022692"/>
    </source>
</evidence>
<evidence type="ECO:0000256" key="6">
    <source>
        <dbReference type="ARBA" id="ARBA00022771"/>
    </source>
</evidence>
<evidence type="ECO:0000313" key="13">
    <source>
        <dbReference type="Proteomes" id="UP001163046"/>
    </source>
</evidence>